<dbReference type="Proteomes" id="UP000517753">
    <property type="component" value="Unassembled WGS sequence"/>
</dbReference>
<organism evidence="2 3">
    <name type="scientific">Sphingomonas melonis</name>
    <dbReference type="NCBI Taxonomy" id="152682"/>
    <lineage>
        <taxon>Bacteria</taxon>
        <taxon>Pseudomonadati</taxon>
        <taxon>Pseudomonadota</taxon>
        <taxon>Alphaproteobacteria</taxon>
        <taxon>Sphingomonadales</taxon>
        <taxon>Sphingomonadaceae</taxon>
        <taxon>Sphingomonas</taxon>
    </lineage>
</organism>
<dbReference type="AlphaFoldDB" id="A0A7Y9FK19"/>
<protein>
    <submittedName>
        <fullName evidence="2">Uncharacterized protein</fullName>
    </submittedName>
</protein>
<keyword evidence="3" id="KW-1185">Reference proteome</keyword>
<evidence type="ECO:0000313" key="3">
    <source>
        <dbReference type="Proteomes" id="UP000517753"/>
    </source>
</evidence>
<evidence type="ECO:0000256" key="1">
    <source>
        <dbReference type="SAM" id="MobiDB-lite"/>
    </source>
</evidence>
<name>A0A7Y9FK19_9SPHN</name>
<evidence type="ECO:0000313" key="2">
    <source>
        <dbReference type="EMBL" id="NYD88748.1"/>
    </source>
</evidence>
<gene>
    <name evidence="2" type="ORF">HD841_000517</name>
</gene>
<comment type="caution">
    <text evidence="2">The sequence shown here is derived from an EMBL/GenBank/DDBJ whole genome shotgun (WGS) entry which is preliminary data.</text>
</comment>
<feature type="region of interest" description="Disordered" evidence="1">
    <location>
        <begin position="175"/>
        <end position="202"/>
    </location>
</feature>
<sequence length="202" mass="20948">MALKLSRLVGTSPIVDGDGKPTLTFVRYWQTFAEQIERAINAIAEILGITDDLDKAIKRAQAAAAEAKDAADASAAATAATKREQALVNSYIDPDTVLSASPTTITIAAHSRMYADGTSASVNGGTVNATAAGDADYVFYVDPERDGGTVTYQVSTTPPTQTGDTHVVGAVAIPTTGTVDGGEGPRRPGYVSPNKFNTVPDE</sequence>
<dbReference type="RefSeq" id="WP_179507307.1">
    <property type="nucleotide sequence ID" value="NZ_JACCBY010000001.1"/>
</dbReference>
<reference evidence="2 3" key="1">
    <citation type="submission" date="2020-08" db="EMBL/GenBank/DDBJ databases">
        <title>The Agave Microbiome: Exploring the role of microbial communities in plant adaptations to desert environments.</title>
        <authorList>
            <person name="Partida-Martinez L.P."/>
        </authorList>
    </citation>
    <scope>NUCLEOTIDE SEQUENCE [LARGE SCALE GENOMIC DNA]</scope>
    <source>
        <strain evidence="2 3">AS2.3</strain>
    </source>
</reference>
<dbReference type="EMBL" id="JACCBY010000001">
    <property type="protein sequence ID" value="NYD88748.1"/>
    <property type="molecule type" value="Genomic_DNA"/>
</dbReference>
<accession>A0A7Y9FK19</accession>
<proteinExistence type="predicted"/>